<name>A0AB32XD44_MYCFM</name>
<accession>A0AB32XD44</accession>
<sequence length="353" mass="39744">MSAKFYQVIENQGIGTQNWLIWKHPECEVNNNSKLIVRPGQVAIIVQSGQMIKLVEPGTSNIDSDWFPILKNKTKEFWNKNPYPIEFYFVNTRLKLDFLWGTNSPIPLRDPKYGLLLYLRARGQFGLRITKYEYLYRTLNGSFDSSRTIYYEFIDRILRGWINQNIKKIISKFILEHKIPFDEIIASIDNINEDFKEALKSETQKLGMEVVNSSIEDISIPKEQQDELNKILKRKAEVDIMGDDYAKVRGYDVYQDAANNSGSVGTFFGAGIGLGLNEGASNLLSDSKINKSATPTAAAALLITCGTCGSKVSKDSKFCFECGSKIATNKCSSCNIDLSPNAKFCVNCGKKVK</sequence>
<dbReference type="PANTHER" id="PTHR37826:SF2">
    <property type="entry name" value="ZINC-RIBBON DOMAIN-CONTAINING PROTEIN"/>
    <property type="match status" value="1"/>
</dbReference>
<gene>
    <name evidence="3" type="ordered locus">MfeM64YM_1000</name>
</gene>
<dbReference type="Pfam" id="PF12773">
    <property type="entry name" value="DZR"/>
    <property type="match status" value="1"/>
</dbReference>
<dbReference type="RefSeq" id="WP_013527175.1">
    <property type="nucleotide sequence ID" value="NC_014921.1"/>
</dbReference>
<dbReference type="PANTHER" id="PTHR37826">
    <property type="entry name" value="FLOTILLIN BAND_7_5 DOMAIN PROTEIN"/>
    <property type="match status" value="1"/>
</dbReference>
<dbReference type="Pfam" id="PF13421">
    <property type="entry name" value="Band_7_1"/>
    <property type="match status" value="1"/>
</dbReference>
<dbReference type="CDD" id="cd03408">
    <property type="entry name" value="SPFH_like_u1"/>
    <property type="match status" value="1"/>
</dbReference>
<dbReference type="InterPro" id="IPR025874">
    <property type="entry name" value="DZR"/>
</dbReference>
<dbReference type="KEGG" id="mfm:MfeM64YM_1000"/>
<organism evidence="3 4">
    <name type="scientific">Mycoplasmopsis fermentans (strain M64)</name>
    <name type="common">Mycoplasma fermentans</name>
    <dbReference type="NCBI Taxonomy" id="943945"/>
    <lineage>
        <taxon>Bacteria</taxon>
        <taxon>Bacillati</taxon>
        <taxon>Mycoplasmatota</taxon>
        <taxon>Mycoplasmoidales</taxon>
        <taxon>Metamycoplasmataceae</taxon>
        <taxon>Mycoplasmopsis</taxon>
    </lineage>
</organism>
<feature type="domain" description="DZANK-type" evidence="1">
    <location>
        <begin position="305"/>
        <end position="349"/>
    </location>
</feature>
<evidence type="ECO:0000313" key="3">
    <source>
        <dbReference type="EMBL" id="ADV34995.1"/>
    </source>
</evidence>
<proteinExistence type="predicted"/>
<evidence type="ECO:0000259" key="1">
    <source>
        <dbReference type="Pfam" id="PF12773"/>
    </source>
</evidence>
<feature type="domain" description="SPFH" evidence="2">
    <location>
        <begin position="26"/>
        <end position="231"/>
    </location>
</feature>
<protein>
    <submittedName>
        <fullName evidence="3">Antifreeze protein type I</fullName>
    </submittedName>
</protein>
<dbReference type="Proteomes" id="UP000007473">
    <property type="component" value="Chromosome"/>
</dbReference>
<reference evidence="3 4" key="1">
    <citation type="journal article" date="2011" name="J. Bacteriol.">
        <title>Genome sequence of the repetitive-sequence-rich Mycoplasma fermentans strain M64.</title>
        <authorList>
            <person name="Shu H.W."/>
            <person name="Liu T.T."/>
            <person name="Chang H.Y."/>
            <person name="Liu Y.M."/>
            <person name="Wu K.M."/>
            <person name="Shu H.Y."/>
            <person name="Tsai S.F."/>
            <person name="Hsiao K.J."/>
            <person name="Hu W.S."/>
            <person name="Ng W.V."/>
        </authorList>
    </citation>
    <scope>NUCLEOTIDE SEQUENCE [LARGE SCALE GENOMIC DNA]</scope>
    <source>
        <strain evidence="3 4">M64</strain>
    </source>
</reference>
<dbReference type="Gene3D" id="3.30.479.30">
    <property type="entry name" value="Band 7 domain"/>
    <property type="match status" value="1"/>
</dbReference>
<dbReference type="InterPro" id="IPR033880">
    <property type="entry name" value="SPFH_YdjI"/>
</dbReference>
<dbReference type="EMBL" id="CP002458">
    <property type="protein sequence ID" value="ADV34995.1"/>
    <property type="molecule type" value="Genomic_DNA"/>
</dbReference>
<evidence type="ECO:0000313" key="4">
    <source>
        <dbReference type="Proteomes" id="UP000007473"/>
    </source>
</evidence>
<evidence type="ECO:0000259" key="2">
    <source>
        <dbReference type="Pfam" id="PF13421"/>
    </source>
</evidence>
<dbReference type="InterPro" id="IPR036013">
    <property type="entry name" value="Band_7/SPFH_dom_sf"/>
</dbReference>
<dbReference type="SUPFAM" id="SSF117892">
    <property type="entry name" value="Band 7/SPFH domain"/>
    <property type="match status" value="1"/>
</dbReference>
<dbReference type="AlphaFoldDB" id="A0AB32XD44"/>